<name>A0A0F5IB70_BACTR</name>
<dbReference type="AlphaFoldDB" id="A0A0F5IB70"/>
<accession>A0A0F5IB70</accession>
<dbReference type="STRING" id="1221996.QY95_03322"/>
<dbReference type="RefSeq" id="WP_046133082.1">
    <property type="nucleotide sequence ID" value="NZ_JWIR02000007.1"/>
</dbReference>
<comment type="caution">
    <text evidence="1">The sequence shown here is derived from an EMBL/GenBank/DDBJ whole genome shotgun (WGS) entry which is preliminary data.</text>
</comment>
<proteinExistence type="predicted"/>
<keyword evidence="2" id="KW-1185">Reference proteome</keyword>
<reference evidence="1" key="1">
    <citation type="submission" date="2015-02" db="EMBL/GenBank/DDBJ databases">
        <title>Genome Assembly of Bacillaceae bacterium MTCC 8252.</title>
        <authorList>
            <person name="Verma A."/>
            <person name="Khatri I."/>
            <person name="Mual P."/>
            <person name="Subramanian S."/>
            <person name="Krishnamurthi S."/>
        </authorList>
    </citation>
    <scope>NUCLEOTIDE SEQUENCE [LARGE SCALE GENOMIC DNA]</scope>
    <source>
        <strain evidence="1">MTCC 8252</strain>
    </source>
</reference>
<dbReference type="EMBL" id="JWIR02000007">
    <property type="protein sequence ID" value="KKB42849.1"/>
    <property type="molecule type" value="Genomic_DNA"/>
</dbReference>
<dbReference type="PANTHER" id="PTHR37031">
    <property type="entry name" value="METALLOPHOSPHATASE BINDING DOMAIN PROTEIN"/>
    <property type="match status" value="1"/>
</dbReference>
<dbReference type="PANTHER" id="PTHR37031:SF2">
    <property type="entry name" value="PHOD-LIKE PHOSPHATASE METALLOPHOSPHATASE DOMAIN-CONTAINING PROTEIN"/>
    <property type="match status" value="1"/>
</dbReference>
<protein>
    <recommendedName>
        <fullName evidence="3">PhoD-like phosphatase metallophosphatase domain-containing protein</fullName>
    </recommendedName>
</protein>
<evidence type="ECO:0008006" key="3">
    <source>
        <dbReference type="Google" id="ProtNLM"/>
    </source>
</evidence>
<sequence length="708" mass="81587">MELPDILAGPILRRTNPDSVYIWLATSRPFHIEAKLFTIEGSKESHTCSHFLLTDRSNTKSIQFGQQLFIHLIQVMPAADPFPVNTLLGYNLFLSNGESKKDLADYGMLSPESPYSIVYDNLKYPSFFISRQKSSNILYGSCRKLHGKGGDALTAADFRIEKVYDQLDKRPHSLFLLGDQIYADDVADPLLPPLIKLSRQLMGKDEELSLLDERLNQEPFCRSLFQARGRTFIMEHFCQFTSSHAENHLIQFGEYAALYLLSFSPQLWEFIQLQNGFRTFKEEDEEGNIYFAFRDEEHTLEEFFREYDSNKVRFKEQWNEICSSARSLRRISRLLANTPSYMIFDDHDITDDWNLSSEWKESVRQSALGEHVVANGLSAYWAFQGWGNHPEGFNHDFIEKMKSYFRGMDAASNEHKEWTASMWEYDSWHFVTPTEPKALFLDTRTQRTYDMMPKPVKIGWMVSETKHSPQLVSREAFKRASHSLHESGWQSGQPLIIASPAPFYGIGVIESILDSYVYPLRTAGIPVHQVMDHEAWKYNGKGFSEFLHWIFTWNPSRCFIVSGDVHYASSVSSNVQARDGNQASIVQFTSSPINNKSFTGIWGMLMKAIALFNSSKRKKESITRYCSSDYMILNQPSPSSCPSNAHWQETLHYLKTEKGRLLATDNNIGLLSLSGEQAENRLLFYDGWFNSETRFQSISFKRKNHHGE</sequence>
<organism evidence="1 2">
    <name type="scientific">Bacillus thermotolerans</name>
    <name type="common">Quasibacillus thermotolerans</name>
    <dbReference type="NCBI Taxonomy" id="1221996"/>
    <lineage>
        <taxon>Bacteria</taxon>
        <taxon>Bacillati</taxon>
        <taxon>Bacillota</taxon>
        <taxon>Bacilli</taxon>
        <taxon>Bacillales</taxon>
        <taxon>Bacillaceae</taxon>
        <taxon>Bacillus</taxon>
    </lineage>
</organism>
<dbReference type="InterPro" id="IPR038607">
    <property type="entry name" value="PhoD-like_sf"/>
</dbReference>
<gene>
    <name evidence="1" type="ORF">QY95_03322</name>
</gene>
<dbReference type="Proteomes" id="UP000031563">
    <property type="component" value="Unassembled WGS sequence"/>
</dbReference>
<evidence type="ECO:0000313" key="1">
    <source>
        <dbReference type="EMBL" id="KKB42849.1"/>
    </source>
</evidence>
<dbReference type="Gene3D" id="3.60.21.70">
    <property type="entry name" value="PhoD-like phosphatase"/>
    <property type="match status" value="1"/>
</dbReference>
<evidence type="ECO:0000313" key="2">
    <source>
        <dbReference type="Proteomes" id="UP000031563"/>
    </source>
</evidence>